<dbReference type="OrthoDB" id="6353017at2759"/>
<comment type="catalytic activity">
    <reaction evidence="1">
        <text>Hydrolysis of alkylated DNA, releasing 3-methyladenine, 3-methylguanine, 7-methylguanine and 7-methyladenine.</text>
        <dbReference type="EC" id="3.2.2.21"/>
    </reaction>
</comment>
<organism evidence="15 16">
    <name type="scientific">Ooceraea biroi</name>
    <name type="common">Clonal raider ant</name>
    <name type="synonym">Cerapachys biroi</name>
    <dbReference type="NCBI Taxonomy" id="2015173"/>
    <lineage>
        <taxon>Eukaryota</taxon>
        <taxon>Metazoa</taxon>
        <taxon>Ecdysozoa</taxon>
        <taxon>Arthropoda</taxon>
        <taxon>Hexapoda</taxon>
        <taxon>Insecta</taxon>
        <taxon>Pterygota</taxon>
        <taxon>Neoptera</taxon>
        <taxon>Endopterygota</taxon>
        <taxon>Hymenoptera</taxon>
        <taxon>Apocrita</taxon>
        <taxon>Aculeata</taxon>
        <taxon>Formicoidea</taxon>
        <taxon>Formicidae</taxon>
        <taxon>Dorylinae</taxon>
        <taxon>Ooceraea</taxon>
    </lineage>
</organism>
<evidence type="ECO:0000256" key="11">
    <source>
        <dbReference type="ARBA" id="ARBA00076879"/>
    </source>
</evidence>
<protein>
    <recommendedName>
        <fullName evidence="10">DNA-3-methyladenine glycosylase</fullName>
        <ecNumber evidence="4">3.2.2.21</ecNumber>
    </recommendedName>
    <alternativeName>
        <fullName evidence="11">3-alkyladenine DNA glycosylase</fullName>
    </alternativeName>
    <alternativeName>
        <fullName evidence="8">3-methyladenine DNA glycosidase</fullName>
    </alternativeName>
    <alternativeName>
        <fullName evidence="13">ADPG</fullName>
    </alternativeName>
    <alternativeName>
        <fullName evidence="12">N-methylpurine-DNA glycosylase</fullName>
    </alternativeName>
</protein>
<evidence type="ECO:0000256" key="2">
    <source>
        <dbReference type="ARBA" id="ARBA00002421"/>
    </source>
</evidence>
<dbReference type="PANTHER" id="PTHR10429">
    <property type="entry name" value="DNA-3-METHYLADENINE GLYCOSYLASE"/>
    <property type="match status" value="1"/>
</dbReference>
<dbReference type="InterPro" id="IPR003180">
    <property type="entry name" value="MPG"/>
</dbReference>
<dbReference type="SUPFAM" id="SSF50486">
    <property type="entry name" value="FMT C-terminal domain-like"/>
    <property type="match status" value="1"/>
</dbReference>
<gene>
    <name evidence="15" type="ORF">DMN91_006705</name>
</gene>
<evidence type="ECO:0000256" key="4">
    <source>
        <dbReference type="ARBA" id="ARBA00012000"/>
    </source>
</evidence>
<evidence type="ECO:0000256" key="8">
    <source>
        <dbReference type="ARBA" id="ARBA00033426"/>
    </source>
</evidence>
<comment type="subunit">
    <text evidence="9">Binds MBD1. Binds SSBP1.</text>
</comment>
<comment type="function">
    <text evidence="2">Hydrolysis of the deoxyribose N-glycosidic bond to excise 3-methyladenine, and 7-methylguanine from the damaged DNA polymer formed by alkylation lesions.</text>
</comment>
<comment type="caution">
    <text evidence="15">The sequence shown here is derived from an EMBL/GenBank/DDBJ whole genome shotgun (WGS) entry which is preliminary data.</text>
</comment>
<dbReference type="EMBL" id="QOIP01000007">
    <property type="protein sequence ID" value="RLU20099.1"/>
    <property type="molecule type" value="Genomic_DNA"/>
</dbReference>
<evidence type="ECO:0000256" key="7">
    <source>
        <dbReference type="ARBA" id="ARBA00023204"/>
    </source>
</evidence>
<keyword evidence="5" id="KW-0227">DNA damage</keyword>
<keyword evidence="7" id="KW-0234">DNA repair</keyword>
<evidence type="ECO:0000256" key="3">
    <source>
        <dbReference type="ARBA" id="ARBA00009232"/>
    </source>
</evidence>
<evidence type="ECO:0000256" key="1">
    <source>
        <dbReference type="ARBA" id="ARBA00000086"/>
    </source>
</evidence>
<reference evidence="15 16" key="1">
    <citation type="journal article" date="2018" name="Genome Res.">
        <title>The genomic architecture and molecular evolution of ant odorant receptors.</title>
        <authorList>
            <person name="McKenzie S.K."/>
            <person name="Kronauer D.J.C."/>
        </authorList>
    </citation>
    <scope>NUCLEOTIDE SEQUENCE [LARGE SCALE GENOMIC DNA]</scope>
    <source>
        <strain evidence="15">Clonal line C1</strain>
    </source>
</reference>
<evidence type="ECO:0000256" key="5">
    <source>
        <dbReference type="ARBA" id="ARBA00022763"/>
    </source>
</evidence>
<evidence type="ECO:0000256" key="12">
    <source>
        <dbReference type="ARBA" id="ARBA00078171"/>
    </source>
</evidence>
<dbReference type="InterPro" id="IPR011034">
    <property type="entry name" value="Formyl_transferase-like_C_sf"/>
</dbReference>
<evidence type="ECO:0000256" key="13">
    <source>
        <dbReference type="ARBA" id="ARBA00082988"/>
    </source>
</evidence>
<proteinExistence type="inferred from homology"/>
<name>A0A3L8DJJ1_OOCBI</name>
<sequence length="345" mass="39232">MKRTKATAKILQQEDIAVGKNKDEEISTKIQTTPVALDKRPKLNLKSLRNQNSNNVLDPPSIASSKKFKNLHKESNMGATHIEKEEEEELKPNTSPGKGKQRAVVDLQMMKEELSQLEDPPVTPWEKEISSNRLQYEFFDIPCEELAQKLLGKVLVRYFENGIILKGRIVETEGYLGTIDKASHSYQNKVTPRNLPMFMPPGTIYVYMTYGMYHCFNISSQGDGCAVLVRAVDPLEGIEHMADQRNTSTKTKKVGLKPHELCNGPAKLCMAYQLNRQHSRYSLCTWKSLWIEDDVSGEEDFKIVESTRIGIDSYGTEWASKLLRYYVYGNKSVSKKDKKAETKIS</sequence>
<dbReference type="AlphaFoldDB" id="A0A3L8DJJ1"/>
<dbReference type="GO" id="GO:0003677">
    <property type="term" value="F:DNA binding"/>
    <property type="evidence" value="ECO:0007669"/>
    <property type="project" value="InterPro"/>
</dbReference>
<evidence type="ECO:0000313" key="15">
    <source>
        <dbReference type="EMBL" id="RLU20099.1"/>
    </source>
</evidence>
<comment type="similarity">
    <text evidence="3">Belongs to the DNA glycosylase MPG family.</text>
</comment>
<dbReference type="FunFam" id="3.10.300.10:FF:000001">
    <property type="entry name" value="Putative 3-methyladenine DNA glycosylase"/>
    <property type="match status" value="1"/>
</dbReference>
<dbReference type="Proteomes" id="UP000279307">
    <property type="component" value="Chromosome 7"/>
</dbReference>
<dbReference type="Pfam" id="PF02245">
    <property type="entry name" value="Pur_DNA_glyco"/>
    <property type="match status" value="1"/>
</dbReference>
<evidence type="ECO:0000256" key="10">
    <source>
        <dbReference type="ARBA" id="ARBA00068926"/>
    </source>
</evidence>
<evidence type="ECO:0000256" key="14">
    <source>
        <dbReference type="SAM" id="MobiDB-lite"/>
    </source>
</evidence>
<dbReference type="NCBIfam" id="TIGR00567">
    <property type="entry name" value="3mg"/>
    <property type="match status" value="1"/>
</dbReference>
<dbReference type="CDD" id="cd00540">
    <property type="entry name" value="AAG"/>
    <property type="match status" value="1"/>
</dbReference>
<dbReference type="GO" id="GO:0006284">
    <property type="term" value="P:base-excision repair"/>
    <property type="evidence" value="ECO:0007669"/>
    <property type="project" value="InterPro"/>
</dbReference>
<evidence type="ECO:0000256" key="6">
    <source>
        <dbReference type="ARBA" id="ARBA00022801"/>
    </source>
</evidence>
<dbReference type="GO" id="GO:0003905">
    <property type="term" value="F:alkylbase DNA N-glycosylase activity"/>
    <property type="evidence" value="ECO:0007669"/>
    <property type="project" value="UniProtKB-EC"/>
</dbReference>
<evidence type="ECO:0000313" key="16">
    <source>
        <dbReference type="Proteomes" id="UP000279307"/>
    </source>
</evidence>
<accession>A0A3L8DJJ1</accession>
<dbReference type="HAMAP" id="MF_00527">
    <property type="entry name" value="3MGH"/>
    <property type="match status" value="1"/>
</dbReference>
<evidence type="ECO:0000256" key="9">
    <source>
        <dbReference type="ARBA" id="ARBA00066187"/>
    </source>
</evidence>
<feature type="region of interest" description="Disordered" evidence="14">
    <location>
        <begin position="79"/>
        <end position="100"/>
    </location>
</feature>
<dbReference type="PANTHER" id="PTHR10429:SF0">
    <property type="entry name" value="DNA-3-METHYLADENINE GLYCOSYLASE"/>
    <property type="match status" value="1"/>
</dbReference>
<dbReference type="InterPro" id="IPR036995">
    <property type="entry name" value="MPG_sf"/>
</dbReference>
<dbReference type="Gene3D" id="3.10.300.10">
    <property type="entry name" value="Methylpurine-DNA glycosylase (MPG)"/>
    <property type="match status" value="1"/>
</dbReference>
<dbReference type="EC" id="3.2.2.21" evidence="4"/>
<keyword evidence="6" id="KW-0378">Hydrolase</keyword>